<gene>
    <name evidence="2" type="ORF">ODALV1_LOCUS14462</name>
</gene>
<protein>
    <recommendedName>
        <fullName evidence="4">DUF4774 domain-containing protein</fullName>
    </recommendedName>
</protein>
<feature type="region of interest" description="Disordered" evidence="1">
    <location>
        <begin position="264"/>
        <end position="297"/>
    </location>
</feature>
<evidence type="ECO:0000256" key="1">
    <source>
        <dbReference type="SAM" id="MobiDB-lite"/>
    </source>
</evidence>
<dbReference type="InterPro" id="IPR031983">
    <property type="entry name" value="DUF4786"/>
</dbReference>
<evidence type="ECO:0000313" key="2">
    <source>
        <dbReference type="EMBL" id="CAL8110825.1"/>
    </source>
</evidence>
<evidence type="ECO:0000313" key="3">
    <source>
        <dbReference type="Proteomes" id="UP001642540"/>
    </source>
</evidence>
<feature type="compositionally biased region" description="Basic and acidic residues" evidence="1">
    <location>
        <begin position="268"/>
        <end position="286"/>
    </location>
</feature>
<comment type="caution">
    <text evidence="2">The sequence shown here is derived from an EMBL/GenBank/DDBJ whole genome shotgun (WGS) entry which is preliminary data.</text>
</comment>
<sequence length="335" mass="36511">MSQDKLLRRNSMIHCCGRKSNSNRKMLLSSATLAKTFSTILILSQCQKISAAVSSSQMIASQLKTFQRHPQRQSHESLQEKFPESTITRIQMIAPKSEASFISDPKTIMKLRSKTRTNSRFLRTFPPLELYKFARRAGATSVQNDIDDDDDDRKILLGNPSKIRARLENGNSPVFYIRLPPAPYVFVPGIGYVSPHPYSNGQQYGQAPGMSMGFPGAPIMMAAGGMGGGAGGSGGFMHSPMDQDISTEQPSQNVISLPLKFLSNGRPHQIESPKKKPKPPKQENSSENKGAAVISGGKYSFNGRPTAVFVVRSPAAGDTTGSGMSEPTMIISNHY</sequence>
<accession>A0ABP1QRP8</accession>
<dbReference type="Pfam" id="PF16027">
    <property type="entry name" value="DUF4786"/>
    <property type="match status" value="1"/>
</dbReference>
<dbReference type="Proteomes" id="UP001642540">
    <property type="component" value="Unassembled WGS sequence"/>
</dbReference>
<feature type="region of interest" description="Disordered" evidence="1">
    <location>
        <begin position="316"/>
        <end position="335"/>
    </location>
</feature>
<evidence type="ECO:0008006" key="4">
    <source>
        <dbReference type="Google" id="ProtNLM"/>
    </source>
</evidence>
<organism evidence="2 3">
    <name type="scientific">Orchesella dallaii</name>
    <dbReference type="NCBI Taxonomy" id="48710"/>
    <lineage>
        <taxon>Eukaryota</taxon>
        <taxon>Metazoa</taxon>
        <taxon>Ecdysozoa</taxon>
        <taxon>Arthropoda</taxon>
        <taxon>Hexapoda</taxon>
        <taxon>Collembola</taxon>
        <taxon>Entomobryomorpha</taxon>
        <taxon>Entomobryoidea</taxon>
        <taxon>Orchesellidae</taxon>
        <taxon>Orchesellinae</taxon>
        <taxon>Orchesella</taxon>
    </lineage>
</organism>
<name>A0ABP1QRP8_9HEXA</name>
<proteinExistence type="predicted"/>
<reference evidence="2 3" key="1">
    <citation type="submission" date="2024-08" db="EMBL/GenBank/DDBJ databases">
        <authorList>
            <person name="Cucini C."/>
            <person name="Frati F."/>
        </authorList>
    </citation>
    <scope>NUCLEOTIDE SEQUENCE [LARGE SCALE GENOMIC DNA]</scope>
</reference>
<keyword evidence="3" id="KW-1185">Reference proteome</keyword>
<dbReference type="EMBL" id="CAXLJM020000046">
    <property type="protein sequence ID" value="CAL8110825.1"/>
    <property type="molecule type" value="Genomic_DNA"/>
</dbReference>
<feature type="compositionally biased region" description="Polar residues" evidence="1">
    <location>
        <begin position="319"/>
        <end position="335"/>
    </location>
</feature>